<dbReference type="RefSeq" id="WP_220147496.1">
    <property type="nucleotide sequence ID" value="NZ_JAHXZI010000019.1"/>
</dbReference>
<dbReference type="EMBL" id="JAHXZI010000019">
    <property type="protein sequence ID" value="MBW6438258.1"/>
    <property type="molecule type" value="Genomic_DNA"/>
</dbReference>
<reference evidence="1 2" key="1">
    <citation type="journal article" date="2013" name="Antonie Van Leeuwenhoek">
        <title>Actinoplanes hulinensis sp. nov., a novel actinomycete isolated from soybean root (Glycine max (L.) Merr).</title>
        <authorList>
            <person name="Shen Y."/>
            <person name="Liu C."/>
            <person name="Wang X."/>
            <person name="Zhao J."/>
            <person name="Jia F."/>
            <person name="Zhang Y."/>
            <person name="Wang L."/>
            <person name="Yang D."/>
            <person name="Xiang W."/>
        </authorList>
    </citation>
    <scope>NUCLEOTIDE SEQUENCE [LARGE SCALE GENOMIC DNA]</scope>
    <source>
        <strain evidence="1 2">NEAU-M9</strain>
    </source>
</reference>
<dbReference type="SUPFAM" id="SSF82171">
    <property type="entry name" value="DPP6 N-terminal domain-like"/>
    <property type="match status" value="1"/>
</dbReference>
<dbReference type="Proteomes" id="UP001519863">
    <property type="component" value="Unassembled WGS sequence"/>
</dbReference>
<accession>A0ABS7BBF3</accession>
<evidence type="ECO:0000313" key="2">
    <source>
        <dbReference type="Proteomes" id="UP001519863"/>
    </source>
</evidence>
<keyword evidence="2" id="KW-1185">Reference proteome</keyword>
<organism evidence="1 2">
    <name type="scientific">Actinoplanes hulinensis</name>
    <dbReference type="NCBI Taxonomy" id="1144547"/>
    <lineage>
        <taxon>Bacteria</taxon>
        <taxon>Bacillati</taxon>
        <taxon>Actinomycetota</taxon>
        <taxon>Actinomycetes</taxon>
        <taxon>Micromonosporales</taxon>
        <taxon>Micromonosporaceae</taxon>
        <taxon>Actinoplanes</taxon>
    </lineage>
</organism>
<evidence type="ECO:0008006" key="3">
    <source>
        <dbReference type="Google" id="ProtNLM"/>
    </source>
</evidence>
<comment type="caution">
    <text evidence="1">The sequence shown here is derived from an EMBL/GenBank/DDBJ whole genome shotgun (WGS) entry which is preliminary data.</text>
</comment>
<gene>
    <name evidence="1" type="ORF">KZ829_31480</name>
</gene>
<name>A0ABS7BBF3_9ACTN</name>
<protein>
    <recommendedName>
        <fullName evidence="3">Ig-like domain repeat protein</fullName>
    </recommendedName>
</protein>
<sequence>MIRCWSIDELEGYGYVGDLALSADSGRLYFGASHAIVEVDTGTLAEAKRYPLGDTVYPGDVVPAGGKLWFGYGRDDRGSFGSVDPADSTVWLDPPSKEDGFSDSQPYVYGSPAAPGTIVVSGDQFAREGSITVYDVSSGTAVEKVRGSAEGTAAKETAFTADGTGLVRVADLFGEQIRVSDLSTVVTYPALARANGVDVATDGRIAVSVANQTTGDDIYVFEGAGTTAMQTIRLPEAGGEAEPGSGELVRDGVQDRGIAWQPGGPRLFAVAKYDRAFRLWVLNAPADPIVKQTPALALNGNGGIFGYGTTVNFTARLGATHTNRVVEIWADPYGPEANRLLERGTVNSSGYLTASLKVTRNTTLTAAFAGDERYGARTVTSTVQTRVAVATAVSKHYKTAKKGSVSYFYFHKKATPKFTTTMTAYPGRRQQVTVEYWSGGKWRAWSKSFVAVKADGKSVAAFTGTHRVGVKFRVRAAYLKGTSGDSANYTTYGYFTFTK</sequence>
<evidence type="ECO:0000313" key="1">
    <source>
        <dbReference type="EMBL" id="MBW6438258.1"/>
    </source>
</evidence>
<proteinExistence type="predicted"/>